<keyword evidence="2" id="KW-0472">Membrane</keyword>
<dbReference type="Proteomes" id="UP000293852">
    <property type="component" value="Unassembled WGS sequence"/>
</dbReference>
<feature type="domain" description="DUF4190" evidence="3">
    <location>
        <begin position="104"/>
        <end position="165"/>
    </location>
</feature>
<dbReference type="RefSeq" id="WP_130414888.1">
    <property type="nucleotide sequence ID" value="NZ_SGWX01000001.1"/>
</dbReference>
<dbReference type="InterPro" id="IPR025241">
    <property type="entry name" value="DUF4190"/>
</dbReference>
<evidence type="ECO:0000256" key="2">
    <source>
        <dbReference type="SAM" id="Phobius"/>
    </source>
</evidence>
<dbReference type="OrthoDB" id="4374883at2"/>
<evidence type="ECO:0000259" key="3">
    <source>
        <dbReference type="Pfam" id="PF13828"/>
    </source>
</evidence>
<dbReference type="EMBL" id="SGWX01000001">
    <property type="protein sequence ID" value="RZS61864.1"/>
    <property type="molecule type" value="Genomic_DNA"/>
</dbReference>
<gene>
    <name evidence="4" type="ORF">EV386_2176</name>
</gene>
<name>A0A4Q7M2Z2_9MICO</name>
<sequence>MSETDPYAPRPEQPYGQAPAPEPTVGASGSPAPGDPAAAGAYGAGAYGAHPYGGYGQGSSGPDPYAANQAGQQPYGAAQYGYATPAQYPQPAYGYAAGPGTDGLAVSSLVCGVLGLTVVPFVASIVALVLGLMSLSRLKTSGQNGRGLAIGGVVLGVIGLFFLLVVIVGLIAFTGLAATRDFGVAV</sequence>
<feature type="transmembrane region" description="Helical" evidence="2">
    <location>
        <begin position="147"/>
        <end position="173"/>
    </location>
</feature>
<feature type="transmembrane region" description="Helical" evidence="2">
    <location>
        <begin position="113"/>
        <end position="135"/>
    </location>
</feature>
<keyword evidence="5" id="KW-1185">Reference proteome</keyword>
<dbReference type="Pfam" id="PF13828">
    <property type="entry name" value="DUF4190"/>
    <property type="match status" value="1"/>
</dbReference>
<evidence type="ECO:0000313" key="4">
    <source>
        <dbReference type="EMBL" id="RZS61864.1"/>
    </source>
</evidence>
<reference evidence="4 5" key="1">
    <citation type="submission" date="2019-02" db="EMBL/GenBank/DDBJ databases">
        <title>Sequencing the genomes of 1000 actinobacteria strains.</title>
        <authorList>
            <person name="Klenk H.-P."/>
        </authorList>
    </citation>
    <scope>NUCLEOTIDE SEQUENCE [LARGE SCALE GENOMIC DNA]</scope>
    <source>
        <strain evidence="4 5">DSM 16932</strain>
    </source>
</reference>
<organism evidence="4 5">
    <name type="scientific">Xylanimonas ulmi</name>
    <dbReference type="NCBI Taxonomy" id="228973"/>
    <lineage>
        <taxon>Bacteria</taxon>
        <taxon>Bacillati</taxon>
        <taxon>Actinomycetota</taxon>
        <taxon>Actinomycetes</taxon>
        <taxon>Micrococcales</taxon>
        <taxon>Promicromonosporaceae</taxon>
        <taxon>Xylanimonas</taxon>
    </lineage>
</organism>
<feature type="compositionally biased region" description="Low complexity" evidence="1">
    <location>
        <begin position="26"/>
        <end position="36"/>
    </location>
</feature>
<dbReference type="AlphaFoldDB" id="A0A4Q7M2Z2"/>
<accession>A0A4Q7M2Z2</accession>
<feature type="region of interest" description="Disordered" evidence="1">
    <location>
        <begin position="1"/>
        <end position="36"/>
    </location>
</feature>
<evidence type="ECO:0000313" key="5">
    <source>
        <dbReference type="Proteomes" id="UP000293852"/>
    </source>
</evidence>
<keyword evidence="2" id="KW-1133">Transmembrane helix</keyword>
<proteinExistence type="predicted"/>
<evidence type="ECO:0000256" key="1">
    <source>
        <dbReference type="SAM" id="MobiDB-lite"/>
    </source>
</evidence>
<protein>
    <submittedName>
        <fullName evidence="4">Uncharacterized protein DUF4190</fullName>
    </submittedName>
</protein>
<comment type="caution">
    <text evidence="4">The sequence shown here is derived from an EMBL/GenBank/DDBJ whole genome shotgun (WGS) entry which is preliminary data.</text>
</comment>
<keyword evidence="2" id="KW-0812">Transmembrane</keyword>